<dbReference type="Pfam" id="PF04675">
    <property type="entry name" value="DNA_ligase_A_N"/>
    <property type="match status" value="1"/>
</dbReference>
<evidence type="ECO:0000256" key="1">
    <source>
        <dbReference type="ARBA" id="ARBA00007572"/>
    </source>
</evidence>
<feature type="compositionally biased region" description="Low complexity" evidence="6">
    <location>
        <begin position="764"/>
        <end position="779"/>
    </location>
</feature>
<feature type="compositionally biased region" description="Polar residues" evidence="6">
    <location>
        <begin position="750"/>
        <end position="763"/>
    </location>
</feature>
<evidence type="ECO:0000256" key="6">
    <source>
        <dbReference type="SAM" id="MobiDB-lite"/>
    </source>
</evidence>
<feature type="domain" description="ATP-dependent DNA ligase family profile" evidence="7">
    <location>
        <begin position="394"/>
        <end position="556"/>
    </location>
</feature>
<dbReference type="Gene3D" id="2.40.50.140">
    <property type="entry name" value="Nucleic acid-binding proteins"/>
    <property type="match status" value="1"/>
</dbReference>
<dbReference type="Gene3D" id="1.10.3260.10">
    <property type="entry name" value="DNA ligase, ATP-dependent, N-terminal domain"/>
    <property type="match status" value="1"/>
</dbReference>
<proteinExistence type="inferred from homology"/>
<dbReference type="InterPro" id="IPR012308">
    <property type="entry name" value="DNA_ligase_ATP-dep_N"/>
</dbReference>
<evidence type="ECO:0000256" key="5">
    <source>
        <dbReference type="ARBA" id="ARBA00023242"/>
    </source>
</evidence>
<gene>
    <name evidence="8" type="ORF">Q9L58_000866</name>
</gene>
<dbReference type="InterPro" id="IPR036599">
    <property type="entry name" value="DNA_ligase_N_sf"/>
</dbReference>
<dbReference type="PANTHER" id="PTHR45997:SF2">
    <property type="entry name" value="ATP DEPENDENT DNA LIGASE DOMAIN PROTEIN (AFU_ORTHOLOGUE AFUA_5G02430)"/>
    <property type="match status" value="1"/>
</dbReference>
<evidence type="ECO:0000256" key="4">
    <source>
        <dbReference type="ARBA" id="ARBA00022840"/>
    </source>
</evidence>
<evidence type="ECO:0000256" key="3">
    <source>
        <dbReference type="ARBA" id="ARBA00022741"/>
    </source>
</evidence>
<evidence type="ECO:0000256" key="2">
    <source>
        <dbReference type="ARBA" id="ARBA00022598"/>
    </source>
</evidence>
<accession>A0ABR3GVY6</accession>
<dbReference type="EMBL" id="JBBBZM010000006">
    <property type="protein sequence ID" value="KAL0640038.1"/>
    <property type="molecule type" value="Genomic_DNA"/>
</dbReference>
<dbReference type="Pfam" id="PF01068">
    <property type="entry name" value="DNA_ligase_A_M"/>
    <property type="match status" value="1"/>
</dbReference>
<evidence type="ECO:0000313" key="9">
    <source>
        <dbReference type="Proteomes" id="UP001447188"/>
    </source>
</evidence>
<keyword evidence="2" id="KW-0436">Ligase</keyword>
<dbReference type="Gene3D" id="3.30.470.30">
    <property type="entry name" value="DNA ligase/mRNA capping enzyme"/>
    <property type="match status" value="1"/>
</dbReference>
<name>A0ABR3GVY6_9PEZI</name>
<keyword evidence="4" id="KW-0067">ATP-binding</keyword>
<organism evidence="8 9">
    <name type="scientific">Discina gigas</name>
    <dbReference type="NCBI Taxonomy" id="1032678"/>
    <lineage>
        <taxon>Eukaryota</taxon>
        <taxon>Fungi</taxon>
        <taxon>Dikarya</taxon>
        <taxon>Ascomycota</taxon>
        <taxon>Pezizomycotina</taxon>
        <taxon>Pezizomycetes</taxon>
        <taxon>Pezizales</taxon>
        <taxon>Discinaceae</taxon>
        <taxon>Discina</taxon>
    </lineage>
</organism>
<dbReference type="SUPFAM" id="SSF56091">
    <property type="entry name" value="DNA ligase/mRNA capping enzyme, catalytic domain"/>
    <property type="match status" value="1"/>
</dbReference>
<keyword evidence="5" id="KW-0539">Nucleus</keyword>
<dbReference type="PANTHER" id="PTHR45997">
    <property type="entry name" value="DNA LIGASE 4"/>
    <property type="match status" value="1"/>
</dbReference>
<dbReference type="InterPro" id="IPR029710">
    <property type="entry name" value="LIG4"/>
</dbReference>
<dbReference type="InterPro" id="IPR012310">
    <property type="entry name" value="DNA_ligase_ATP-dep_cent"/>
</dbReference>
<sequence length="964" mass="109661">MSFALSNLIDLLEALEPLYTAIPPLSSVALSQKASSHTKSWFTFHHPTIRNNPQILVSIFSFLLPGLRVDRTYALRENALSRIIGRCLLLGVRRQNDLNNWRSSNEGDFSSVVQRIMAQAENPLDKPVAIEDVEDMLNKLAAGCRFSSDTLRINFTTPNTEPNQEASTEHILKNLYRKLSSKEGKWVTRAILKCHLPVVMPENHTLAAYHFLLPYILSFQHDLERACNLICLPEYSSVPRSPASKQNAIRLLELMSARMLKPEVGIKVGRPEFVKARSCKNAAGMAAGRRMSMERKYDGEYCQIHIDLTKKNGGWLKIFSKSGRDSTGDRVRVHDTIREALNIDKPQEREWTKCIIEGELVVYSDRENRIMEFHHIRSHVNRAGVYIGNAKDGSRDRSSHLMIILFDCLLYNHQSLLHRPHFKRMEFLQKILPCPITGKFELAERVELDFAQPATALEKMRTLFAAGIVKRWEGFVLKPIDEPYLSLKDRRIDENVRNYGWIGGKSAWIKLKKDYIQGCGDTGDFAVVGAAADRIRGWERKLKAGALTVFHVGCLLNKEDVQRVRAKPKFKVVFQVTYSISKPDLEWINMISQFGKIQYKTGQEIEPFELDIVAGAEILPMDCIFTKPFVFEIMGGGFEKPKNCSFYIPRHPRVCKIHWDRSYLETMSFTELQVAAAEALNVEGGDYEDMQTESQWIEKLLEKDLSAKELKRKHEAEAVAVAVAEKGRESEARLNSAVRASEPTIDFHDLSQSPNTPRRQCLQSSTTSGFSSSEARSTTGSLKRTNTPVGYLEANRHEYPPAKRPCLVSLLNPQSSRERQGDRLSPNVSIPDIIQIKNGHSSISPLRGATVFLPHYLMKFPKLLERITNHNAGIIHVLPIIKNAENIRSLMPTKKAVVLIESNKATLTKKTLKSLYDILKPINEGVEAGQGYGWETYDWRIVNYHQLEGKWETDWSLWHVWSVV</sequence>
<dbReference type="Proteomes" id="UP001447188">
    <property type="component" value="Unassembled WGS sequence"/>
</dbReference>
<evidence type="ECO:0000259" key="7">
    <source>
        <dbReference type="PROSITE" id="PS50160"/>
    </source>
</evidence>
<comment type="similarity">
    <text evidence="1">Belongs to the ATP-dependent DNA ligase family.</text>
</comment>
<dbReference type="InterPro" id="IPR012340">
    <property type="entry name" value="NA-bd_OB-fold"/>
</dbReference>
<protein>
    <recommendedName>
        <fullName evidence="7">ATP-dependent DNA ligase family profile domain-containing protein</fullName>
    </recommendedName>
</protein>
<keyword evidence="9" id="KW-1185">Reference proteome</keyword>
<dbReference type="PROSITE" id="PS50160">
    <property type="entry name" value="DNA_LIGASE_A3"/>
    <property type="match status" value="1"/>
</dbReference>
<reference evidence="8 9" key="1">
    <citation type="submission" date="2024-02" db="EMBL/GenBank/DDBJ databases">
        <title>Discinaceae phylogenomics.</title>
        <authorList>
            <person name="Dirks A.C."/>
            <person name="James T.Y."/>
        </authorList>
    </citation>
    <scope>NUCLEOTIDE SEQUENCE [LARGE SCALE GENOMIC DNA]</scope>
    <source>
        <strain evidence="8 9">ACD0624</strain>
    </source>
</reference>
<evidence type="ECO:0000313" key="8">
    <source>
        <dbReference type="EMBL" id="KAL0640038.1"/>
    </source>
</evidence>
<comment type="caution">
    <text evidence="8">The sequence shown here is derived from an EMBL/GenBank/DDBJ whole genome shotgun (WGS) entry which is preliminary data.</text>
</comment>
<keyword evidence="3" id="KW-0547">Nucleotide-binding</keyword>
<feature type="region of interest" description="Disordered" evidence="6">
    <location>
        <begin position="734"/>
        <end position="788"/>
    </location>
</feature>